<keyword evidence="4" id="KW-1185">Reference proteome</keyword>
<dbReference type="PANTHER" id="PTHR33295:SF7">
    <property type="entry name" value="ATPASE"/>
    <property type="match status" value="1"/>
</dbReference>
<evidence type="ECO:0000259" key="1">
    <source>
        <dbReference type="Pfam" id="PF13173"/>
    </source>
</evidence>
<dbReference type="InterPro" id="IPR025420">
    <property type="entry name" value="DUF4143"/>
</dbReference>
<name>A0A7W6HZN1_9BACT</name>
<proteinExistence type="predicted"/>
<sequence length="442" mass="50289">MENEYLYRKIDDQLLAWSKESKRKPLLVRGARQVGKSSAIKNLAQHFEYFVEVNFDQQKEVCTLFEKGISPQEICENLSLIYNIPIIPGKTLLFFDEIQACIAAISSLRYFYEKYPELHLVAAGSLLEFALEELPSFGVGRVRSLFVYPFSFEEFLIANKETMLWGAIQKATPQKALLEPIHKKALLLLKKFLILGGMPEVIASYVQGKSMLDCLRIMDDLIISYKDDFSKYKKRVPESRITEVFDSVMQNAGKPFIYAGAANANYKQIKEALDLLIKAGLVIPVTHSAANGIPIGAEINPKKRKMLPLDTGLFQRILGLDMSEIFLSDDFEVVNKGAIAEIYAGLELQKSTSCYHKDDLYFWKREERGSNAEVDYLIQKNEDIIPIEIKSGKRGSMQSLHLFLKEKQSPYGIRSSSENFCAYENIKVIPLYAIGNIYHINE</sequence>
<dbReference type="RefSeq" id="WP_124317711.1">
    <property type="nucleotide sequence ID" value="NZ_AP028155.1"/>
</dbReference>
<dbReference type="InterPro" id="IPR027417">
    <property type="entry name" value="P-loop_NTPase"/>
</dbReference>
<comment type="caution">
    <text evidence="3">The sequence shown here is derived from an EMBL/GenBank/DDBJ whole genome shotgun (WGS) entry which is preliminary data.</text>
</comment>
<reference evidence="3 4" key="1">
    <citation type="submission" date="2020-08" db="EMBL/GenBank/DDBJ databases">
        <title>Genomic Encyclopedia of Type Strains, Phase IV (KMG-IV): sequencing the most valuable type-strain genomes for metagenomic binning, comparative biology and taxonomic classification.</title>
        <authorList>
            <person name="Goeker M."/>
        </authorList>
    </citation>
    <scope>NUCLEOTIDE SEQUENCE [LARGE SCALE GENOMIC DNA]</scope>
    <source>
        <strain evidence="3 4">DSM 105721</strain>
    </source>
</reference>
<accession>A0A7W6HZN1</accession>
<dbReference type="EMBL" id="JACIES010000009">
    <property type="protein sequence ID" value="MBB4027284.1"/>
    <property type="molecule type" value="Genomic_DNA"/>
</dbReference>
<dbReference type="SUPFAM" id="SSF52540">
    <property type="entry name" value="P-loop containing nucleoside triphosphate hydrolases"/>
    <property type="match status" value="1"/>
</dbReference>
<dbReference type="OrthoDB" id="9801840at2"/>
<evidence type="ECO:0000259" key="2">
    <source>
        <dbReference type="Pfam" id="PF13635"/>
    </source>
</evidence>
<dbReference type="AlphaFoldDB" id="A0A7W6HZN1"/>
<evidence type="ECO:0000313" key="4">
    <source>
        <dbReference type="Proteomes" id="UP000546007"/>
    </source>
</evidence>
<dbReference type="Proteomes" id="UP000546007">
    <property type="component" value="Unassembled WGS sequence"/>
</dbReference>
<gene>
    <name evidence="3" type="ORF">GGR14_003094</name>
</gene>
<evidence type="ECO:0008006" key="5">
    <source>
        <dbReference type="Google" id="ProtNLM"/>
    </source>
</evidence>
<dbReference type="Pfam" id="PF13635">
    <property type="entry name" value="DUF4143"/>
    <property type="match status" value="1"/>
</dbReference>
<dbReference type="Pfam" id="PF13173">
    <property type="entry name" value="AAA_14"/>
    <property type="match status" value="1"/>
</dbReference>
<protein>
    <recommendedName>
        <fullName evidence="5">ATP-binding protein</fullName>
    </recommendedName>
</protein>
<dbReference type="PANTHER" id="PTHR33295">
    <property type="entry name" value="ATPASE"/>
    <property type="match status" value="1"/>
</dbReference>
<dbReference type="InterPro" id="IPR041682">
    <property type="entry name" value="AAA_14"/>
</dbReference>
<feature type="domain" description="DUF4143" evidence="2">
    <location>
        <begin position="227"/>
        <end position="392"/>
    </location>
</feature>
<organism evidence="3 4">
    <name type="scientific">Butyricimonas faecihominis</name>
    <dbReference type="NCBI Taxonomy" id="1472416"/>
    <lineage>
        <taxon>Bacteria</taxon>
        <taxon>Pseudomonadati</taxon>
        <taxon>Bacteroidota</taxon>
        <taxon>Bacteroidia</taxon>
        <taxon>Bacteroidales</taxon>
        <taxon>Odoribacteraceae</taxon>
        <taxon>Butyricimonas</taxon>
    </lineage>
</organism>
<dbReference type="GeneID" id="93103037"/>
<feature type="domain" description="AAA" evidence="1">
    <location>
        <begin position="23"/>
        <end position="156"/>
    </location>
</feature>
<evidence type="ECO:0000313" key="3">
    <source>
        <dbReference type="EMBL" id="MBB4027284.1"/>
    </source>
</evidence>